<keyword evidence="10 11" id="KW-0961">Cell wall biogenesis/degradation</keyword>
<dbReference type="HAMAP" id="MF_00766">
    <property type="entry name" value="PGT_MtgA"/>
    <property type="match status" value="1"/>
</dbReference>
<proteinExistence type="inferred from homology"/>
<dbReference type="GO" id="GO:0005886">
    <property type="term" value="C:plasma membrane"/>
    <property type="evidence" value="ECO:0007669"/>
    <property type="project" value="UniProtKB-SubCell"/>
</dbReference>
<evidence type="ECO:0000256" key="1">
    <source>
        <dbReference type="ARBA" id="ARBA00022475"/>
    </source>
</evidence>
<keyword evidence="14" id="KW-1185">Reference proteome</keyword>
<evidence type="ECO:0000256" key="11">
    <source>
        <dbReference type="HAMAP-Rule" id="MF_00766"/>
    </source>
</evidence>
<comment type="subcellular location">
    <subcellularLocation>
        <location evidence="11">Cell inner membrane</location>
        <topology evidence="11">Single-pass membrane protein</topology>
    </subcellularLocation>
</comment>
<evidence type="ECO:0000256" key="6">
    <source>
        <dbReference type="ARBA" id="ARBA00022960"/>
    </source>
</evidence>
<dbReference type="InterPro" id="IPR011812">
    <property type="entry name" value="Pep_trsgly"/>
</dbReference>
<dbReference type="Pfam" id="PF00912">
    <property type="entry name" value="Transgly"/>
    <property type="match status" value="1"/>
</dbReference>
<evidence type="ECO:0000256" key="10">
    <source>
        <dbReference type="ARBA" id="ARBA00023316"/>
    </source>
</evidence>
<dbReference type="GO" id="GO:0008360">
    <property type="term" value="P:regulation of cell shape"/>
    <property type="evidence" value="ECO:0007669"/>
    <property type="project" value="UniProtKB-KW"/>
</dbReference>
<dbReference type="PANTHER" id="PTHR30400:SF0">
    <property type="entry name" value="BIOSYNTHETIC PEPTIDOGLYCAN TRANSGLYCOSYLASE"/>
    <property type="match status" value="1"/>
</dbReference>
<keyword evidence="8 11" id="KW-1133">Transmembrane helix</keyword>
<dbReference type="GO" id="GO:0071555">
    <property type="term" value="P:cell wall organization"/>
    <property type="evidence" value="ECO:0007669"/>
    <property type="project" value="UniProtKB-KW"/>
</dbReference>
<keyword evidence="6 11" id="KW-0133">Cell shape</keyword>
<name>A0A7W1WZG4_9GAMM</name>
<keyword evidence="3 11" id="KW-0328">Glycosyltransferase</keyword>
<protein>
    <recommendedName>
        <fullName evidence="11">Biosynthetic peptidoglycan transglycosylase</fullName>
        <ecNumber evidence="11">2.4.99.28</ecNumber>
    </recommendedName>
    <alternativeName>
        <fullName evidence="11">Glycan polymerase</fullName>
    </alternativeName>
    <alternativeName>
        <fullName evidence="11">Peptidoglycan glycosyltransferase MtgA</fullName>
        <shortName evidence="11">PGT</shortName>
    </alternativeName>
</protein>
<keyword evidence="2 11" id="KW-0997">Cell inner membrane</keyword>
<keyword evidence="5 11" id="KW-0812">Transmembrane</keyword>
<reference evidence="13 14" key="1">
    <citation type="submission" date="2020-07" db="EMBL/GenBank/DDBJ databases">
        <title>Bacterium isolated from marien macroalgae.</title>
        <authorList>
            <person name="Zhu K."/>
            <person name="Lu D."/>
            <person name="Du Z."/>
        </authorList>
    </citation>
    <scope>NUCLEOTIDE SEQUENCE [LARGE SCALE GENOMIC DNA]</scope>
    <source>
        <strain evidence="13 14">3-1745</strain>
    </source>
</reference>
<dbReference type="Proteomes" id="UP000538931">
    <property type="component" value="Unassembled WGS sequence"/>
</dbReference>
<evidence type="ECO:0000256" key="5">
    <source>
        <dbReference type="ARBA" id="ARBA00022692"/>
    </source>
</evidence>
<dbReference type="UniPathway" id="UPA00219"/>
<dbReference type="GO" id="GO:0008955">
    <property type="term" value="F:peptidoglycan glycosyltransferase activity"/>
    <property type="evidence" value="ECO:0007669"/>
    <property type="project" value="UniProtKB-UniRule"/>
</dbReference>
<comment type="caution">
    <text evidence="13">The sequence shown here is derived from an EMBL/GenBank/DDBJ whole genome shotgun (WGS) entry which is preliminary data.</text>
</comment>
<gene>
    <name evidence="11 13" type="primary">mtgA</name>
    <name evidence="13" type="ORF">H1S06_11950</name>
</gene>
<keyword evidence="1 11" id="KW-1003">Cell membrane</keyword>
<dbReference type="GO" id="GO:0009252">
    <property type="term" value="P:peptidoglycan biosynthetic process"/>
    <property type="evidence" value="ECO:0007669"/>
    <property type="project" value="UniProtKB-UniRule"/>
</dbReference>
<evidence type="ECO:0000256" key="2">
    <source>
        <dbReference type="ARBA" id="ARBA00022519"/>
    </source>
</evidence>
<dbReference type="InterPro" id="IPR001264">
    <property type="entry name" value="Glyco_trans_51"/>
</dbReference>
<dbReference type="PANTHER" id="PTHR30400">
    <property type="entry name" value="MONOFUNCTIONAL BIOSYNTHETIC PEPTIDOGLYCAN TRANSGLYCOSYLASE"/>
    <property type="match status" value="1"/>
</dbReference>
<dbReference type="GO" id="GO:0009274">
    <property type="term" value="C:peptidoglycan-based cell wall"/>
    <property type="evidence" value="ECO:0007669"/>
    <property type="project" value="InterPro"/>
</dbReference>
<dbReference type="Gene3D" id="1.10.3810.10">
    <property type="entry name" value="Biosynthetic peptidoglycan transglycosylase-like"/>
    <property type="match status" value="1"/>
</dbReference>
<evidence type="ECO:0000313" key="14">
    <source>
        <dbReference type="Proteomes" id="UP000538931"/>
    </source>
</evidence>
<organism evidence="13 14">
    <name type="scientific">Marinobacterium marinum</name>
    <dbReference type="NCBI Taxonomy" id="2756129"/>
    <lineage>
        <taxon>Bacteria</taxon>
        <taxon>Pseudomonadati</taxon>
        <taxon>Pseudomonadota</taxon>
        <taxon>Gammaproteobacteria</taxon>
        <taxon>Oceanospirillales</taxon>
        <taxon>Oceanospirillaceae</taxon>
        <taxon>Marinobacterium</taxon>
    </lineage>
</organism>
<dbReference type="EMBL" id="JACEMT010000052">
    <property type="protein sequence ID" value="MBA4503073.1"/>
    <property type="molecule type" value="Genomic_DNA"/>
</dbReference>
<dbReference type="AlphaFoldDB" id="A0A7W1WZG4"/>
<dbReference type="InterPro" id="IPR023346">
    <property type="entry name" value="Lysozyme-like_dom_sf"/>
</dbReference>
<comment type="pathway">
    <text evidence="11">Cell wall biogenesis; peptidoglycan biosynthesis.</text>
</comment>
<feature type="domain" description="Glycosyl transferase family 51" evidence="12">
    <location>
        <begin position="58"/>
        <end position="222"/>
    </location>
</feature>
<dbReference type="InterPro" id="IPR036950">
    <property type="entry name" value="PBP_transglycosylase"/>
</dbReference>
<evidence type="ECO:0000256" key="4">
    <source>
        <dbReference type="ARBA" id="ARBA00022679"/>
    </source>
</evidence>
<evidence type="ECO:0000256" key="3">
    <source>
        <dbReference type="ARBA" id="ARBA00022676"/>
    </source>
</evidence>
<dbReference type="EC" id="2.4.99.28" evidence="11"/>
<comment type="similarity">
    <text evidence="11">Belongs to the glycosyltransferase 51 family.</text>
</comment>
<dbReference type="SUPFAM" id="SSF53955">
    <property type="entry name" value="Lysozyme-like"/>
    <property type="match status" value="1"/>
</dbReference>
<evidence type="ECO:0000259" key="12">
    <source>
        <dbReference type="Pfam" id="PF00912"/>
    </source>
</evidence>
<sequence length="234" mass="26793">MFTRYLLRPLWRVCWRLLLVLSLLMGLLVLGLKYVDPPVWSWLLWREVTRPAGYPDTYRHAWVDLEQIPLSVRLAVVASEDQRFPLHGGLDFQSIQHALNDALEGKGLRGASTLTQQTAKNLFLWPGRDWVRKGLEVPLALMMEGVLGKPRILELYLNIVEFAPGVYGVGAASEYWYQQPVNTLTADQAARLAVVLPNPWLYSAQPPSAYVRQRADWVRQQMRQLGEDWVTALD</sequence>
<accession>A0A7W1WZG4</accession>
<comment type="catalytic activity">
    <reaction evidence="11">
        <text>[GlcNAc-(1-&gt;4)-Mur2Ac(oyl-L-Ala-gamma-D-Glu-L-Lys-D-Ala-D-Ala)](n)-di-trans,octa-cis-undecaprenyl diphosphate + beta-D-GlcNAc-(1-&gt;4)-Mur2Ac(oyl-L-Ala-gamma-D-Glu-L-Lys-D-Ala-D-Ala)-di-trans,octa-cis-undecaprenyl diphosphate = [GlcNAc-(1-&gt;4)-Mur2Ac(oyl-L-Ala-gamma-D-Glu-L-Lys-D-Ala-D-Ala)](n+1)-di-trans,octa-cis-undecaprenyl diphosphate + di-trans,octa-cis-undecaprenyl diphosphate + H(+)</text>
        <dbReference type="Rhea" id="RHEA:23708"/>
        <dbReference type="Rhea" id="RHEA-COMP:9602"/>
        <dbReference type="Rhea" id="RHEA-COMP:9603"/>
        <dbReference type="ChEBI" id="CHEBI:15378"/>
        <dbReference type="ChEBI" id="CHEBI:58405"/>
        <dbReference type="ChEBI" id="CHEBI:60033"/>
        <dbReference type="ChEBI" id="CHEBI:78435"/>
        <dbReference type="EC" id="2.4.99.28"/>
    </reaction>
</comment>
<keyword evidence="7 11" id="KW-0573">Peptidoglycan synthesis</keyword>
<evidence type="ECO:0000256" key="8">
    <source>
        <dbReference type="ARBA" id="ARBA00022989"/>
    </source>
</evidence>
<evidence type="ECO:0000256" key="7">
    <source>
        <dbReference type="ARBA" id="ARBA00022984"/>
    </source>
</evidence>
<evidence type="ECO:0000313" key="13">
    <source>
        <dbReference type="EMBL" id="MBA4503073.1"/>
    </source>
</evidence>
<comment type="function">
    <text evidence="11">Peptidoglycan polymerase that catalyzes glycan chain elongation from lipid-linked precursors.</text>
</comment>
<evidence type="ECO:0000256" key="9">
    <source>
        <dbReference type="ARBA" id="ARBA00023136"/>
    </source>
</evidence>
<keyword evidence="4 11" id="KW-0808">Transferase</keyword>
<dbReference type="NCBIfam" id="TIGR02070">
    <property type="entry name" value="mono_pep_trsgly"/>
    <property type="match status" value="1"/>
</dbReference>
<dbReference type="GO" id="GO:0016763">
    <property type="term" value="F:pentosyltransferase activity"/>
    <property type="evidence" value="ECO:0007669"/>
    <property type="project" value="InterPro"/>
</dbReference>
<keyword evidence="9 11" id="KW-0472">Membrane</keyword>